<name>A0A2H3AQM6_9AGAR</name>
<dbReference type="EMBL" id="KZ293479">
    <property type="protein sequence ID" value="PBK61101.1"/>
    <property type="molecule type" value="Genomic_DNA"/>
</dbReference>
<organism evidence="2 3">
    <name type="scientific">Armillaria solidipes</name>
    <dbReference type="NCBI Taxonomy" id="1076256"/>
    <lineage>
        <taxon>Eukaryota</taxon>
        <taxon>Fungi</taxon>
        <taxon>Dikarya</taxon>
        <taxon>Basidiomycota</taxon>
        <taxon>Agaricomycotina</taxon>
        <taxon>Agaricomycetes</taxon>
        <taxon>Agaricomycetidae</taxon>
        <taxon>Agaricales</taxon>
        <taxon>Marasmiineae</taxon>
        <taxon>Physalacriaceae</taxon>
        <taxon>Armillaria</taxon>
    </lineage>
</organism>
<feature type="compositionally biased region" description="Polar residues" evidence="1">
    <location>
        <begin position="131"/>
        <end position="154"/>
    </location>
</feature>
<feature type="region of interest" description="Disordered" evidence="1">
    <location>
        <begin position="172"/>
        <end position="213"/>
    </location>
</feature>
<dbReference type="Proteomes" id="UP000218334">
    <property type="component" value="Unassembled WGS sequence"/>
</dbReference>
<feature type="region of interest" description="Disordered" evidence="1">
    <location>
        <begin position="120"/>
        <end position="156"/>
    </location>
</feature>
<sequence>MTALVPIRLECLSLCDCAEFVLNETPLPGAAGLCHLHCSACTHPLHMHASPDILETSPLYQYRRRGLAANQCNGFYPENRSLMCCDVADTGHSPMEYQYVLHLWGPLACSQVISQHAQNEDVPSYPAQPTIHGSQTPSLQDSHQSGQTSASPVASETRRNLLRANIPPPVAAFSGIKTSTSDRATDLRNASRLSSLPQHRKKKGSKPSSLNPDKTGNMNLVVFIYPLCEAAERGNYLVPGLEKYKANHPRDNEVLRYETSFPIREGRYTFEPTGRIGPGDTVTREILQKLCKDFNPLPLGPSNDFFLVVAPRFGHITSSLHGFTCHDEPPQVSEVHNCWPYRVLYEAGKPFYRFNRIQGNKPLAAWPNPITCDDQCPQENTDMEAEADSPSSPTTNIIEILDSPSPGGFSPPPLEVALLARHARTNLVPSSSPFPPSSPVLPSSPLLLPSPGHVQFPSPLSSPCLTSHSLAGSLDELSDEKLVLHWRKKIYSQVKMRFPEHRIEMEGPSVLRLAQITWAWFQHTINSPSEDFPMEEFGDVTKFSPRSILFESQNLLQQHFRQYRIRGVSSRSASVGPGLECAVILACLHDMVQNTDYWRRRANGTFTLYLSASRYKQPRRKVYMEASGHLLAWSLLHLGQGFIVSHWVTLAVVGGIEAFSTLTYEAISAIEEADAQSDSDRLRLSTYKAVVRVQGE</sequence>
<protein>
    <submittedName>
        <fullName evidence="2">Uncharacterized protein</fullName>
    </submittedName>
</protein>
<dbReference type="AlphaFoldDB" id="A0A2H3AQM6"/>
<feature type="region of interest" description="Disordered" evidence="1">
    <location>
        <begin position="376"/>
        <end position="404"/>
    </location>
</feature>
<proteinExistence type="predicted"/>
<evidence type="ECO:0000256" key="1">
    <source>
        <dbReference type="SAM" id="MobiDB-lite"/>
    </source>
</evidence>
<accession>A0A2H3AQM6</accession>
<keyword evidence="3" id="KW-1185">Reference proteome</keyword>
<evidence type="ECO:0000313" key="2">
    <source>
        <dbReference type="EMBL" id="PBK61101.1"/>
    </source>
</evidence>
<gene>
    <name evidence="2" type="ORF">ARMSODRAFT_981830</name>
</gene>
<reference evidence="3" key="1">
    <citation type="journal article" date="2017" name="Nat. Ecol. Evol.">
        <title>Genome expansion and lineage-specific genetic innovations in the forest pathogenic fungi Armillaria.</title>
        <authorList>
            <person name="Sipos G."/>
            <person name="Prasanna A.N."/>
            <person name="Walter M.C."/>
            <person name="O'Connor E."/>
            <person name="Balint B."/>
            <person name="Krizsan K."/>
            <person name="Kiss B."/>
            <person name="Hess J."/>
            <person name="Varga T."/>
            <person name="Slot J."/>
            <person name="Riley R."/>
            <person name="Boka B."/>
            <person name="Rigling D."/>
            <person name="Barry K."/>
            <person name="Lee J."/>
            <person name="Mihaltcheva S."/>
            <person name="LaButti K."/>
            <person name="Lipzen A."/>
            <person name="Waldron R."/>
            <person name="Moloney N.M."/>
            <person name="Sperisen C."/>
            <person name="Kredics L."/>
            <person name="Vagvoelgyi C."/>
            <person name="Patrignani A."/>
            <person name="Fitzpatrick D."/>
            <person name="Nagy I."/>
            <person name="Doyle S."/>
            <person name="Anderson J.B."/>
            <person name="Grigoriev I.V."/>
            <person name="Gueldener U."/>
            <person name="Muensterkoetter M."/>
            <person name="Nagy L.G."/>
        </authorList>
    </citation>
    <scope>NUCLEOTIDE SEQUENCE [LARGE SCALE GENOMIC DNA]</scope>
    <source>
        <strain evidence="3">28-4</strain>
    </source>
</reference>
<evidence type="ECO:0000313" key="3">
    <source>
        <dbReference type="Proteomes" id="UP000218334"/>
    </source>
</evidence>